<dbReference type="GO" id="GO:0016628">
    <property type="term" value="F:oxidoreductase activity, acting on the CH-CH group of donors, NAD or NADP as acceptor"/>
    <property type="evidence" value="ECO:0007669"/>
    <property type="project" value="UniProtKB-ARBA"/>
</dbReference>
<proteinExistence type="inferred from homology"/>
<dbReference type="OrthoDB" id="276546at2759"/>
<dbReference type="STRING" id="5098.A0A507QPK6"/>
<evidence type="ECO:0000259" key="4">
    <source>
        <dbReference type="Pfam" id="PF00724"/>
    </source>
</evidence>
<name>A0A507QPK6_MONPU</name>
<evidence type="ECO:0000256" key="2">
    <source>
        <dbReference type="ARBA" id="ARBA00005979"/>
    </source>
</evidence>
<dbReference type="EMBL" id="VIFY01000110">
    <property type="protein sequence ID" value="TQB70376.1"/>
    <property type="molecule type" value="Genomic_DNA"/>
</dbReference>
<dbReference type="FunFam" id="3.20.20.70:FF:000059">
    <property type="entry name" value="N-ethylmaleimide reductase, FMN-linked"/>
    <property type="match status" value="1"/>
</dbReference>
<dbReference type="Proteomes" id="UP000319663">
    <property type="component" value="Unassembled WGS sequence"/>
</dbReference>
<dbReference type="Gene3D" id="3.20.20.70">
    <property type="entry name" value="Aldolase class I"/>
    <property type="match status" value="1"/>
</dbReference>
<dbReference type="PANTHER" id="PTHR22893:SF129">
    <property type="entry name" value="FLAVIN OXIDOREDUCTASE HXNT"/>
    <property type="match status" value="1"/>
</dbReference>
<dbReference type="InterPro" id="IPR001155">
    <property type="entry name" value="OxRdtase_FMN_N"/>
</dbReference>
<keyword evidence="3" id="KW-0560">Oxidoreductase</keyword>
<dbReference type="GO" id="GO:0005829">
    <property type="term" value="C:cytosol"/>
    <property type="evidence" value="ECO:0007669"/>
    <property type="project" value="UniProtKB-ARBA"/>
</dbReference>
<sequence>MTIRPLGSTKLFQPLRLGKFQLKHRIVLAPLTRCRATEESPGVYVPNGLSVEYYTQRATDGGLLISEASPIHRYAVGYPRVPGIFTQSQIEGWHRVTDAVHTKGAFIICQLWHVGRASLPKWLDGRKPLSSTDVALKGSAFDGTVYGNNPPQKMTVRDIKETVQQYVNASKNAVMAGFDGVEVHCANGYLPDQFLNDNINQRTDEYGGNIENRCRFPLDIIKAVTSAIGADKVGVRFSPFSYFQDTHDSNPVEHWVYICKQLASMPAKNKPIYVHMIEADSGFEPDIGVREKLEAMLVRLSGVSAEKAQSLSDQDLIARFTLDPFRKALEGSDIKLITCGGLTRDTAVQKVENNKADLVAFGRLFISNPDLPNRLKDGEPFAEYDQKTFYEAQPMSHGYLDYPCYESAISGR</sequence>
<evidence type="ECO:0000256" key="1">
    <source>
        <dbReference type="ARBA" id="ARBA00001917"/>
    </source>
</evidence>
<dbReference type="Pfam" id="PF00724">
    <property type="entry name" value="Oxidored_FMN"/>
    <property type="match status" value="2"/>
</dbReference>
<evidence type="ECO:0000256" key="3">
    <source>
        <dbReference type="ARBA" id="ARBA00023002"/>
    </source>
</evidence>
<dbReference type="PANTHER" id="PTHR22893">
    <property type="entry name" value="NADH OXIDOREDUCTASE-RELATED"/>
    <property type="match status" value="1"/>
</dbReference>
<dbReference type="GO" id="GO:0003959">
    <property type="term" value="F:NADPH dehydrogenase activity"/>
    <property type="evidence" value="ECO:0007669"/>
    <property type="project" value="TreeGrafter"/>
</dbReference>
<evidence type="ECO:0000313" key="6">
    <source>
        <dbReference type="Proteomes" id="UP000319663"/>
    </source>
</evidence>
<feature type="domain" description="NADH:flavin oxidoreductase/NADH oxidase N-terminal" evidence="4">
    <location>
        <begin position="330"/>
        <end position="378"/>
    </location>
</feature>
<keyword evidence="6" id="KW-1185">Reference proteome</keyword>
<reference evidence="5 6" key="1">
    <citation type="submission" date="2019-06" db="EMBL/GenBank/DDBJ databases">
        <title>Wine fermentation using esterase from Monascus purpureus.</title>
        <authorList>
            <person name="Geng C."/>
            <person name="Zhang Y."/>
        </authorList>
    </citation>
    <scope>NUCLEOTIDE SEQUENCE [LARGE SCALE GENOMIC DNA]</scope>
    <source>
        <strain evidence="5">HQ1</strain>
    </source>
</reference>
<dbReference type="AlphaFoldDB" id="A0A507QPK6"/>
<comment type="caution">
    <text evidence="5">The sequence shown here is derived from an EMBL/GenBank/DDBJ whole genome shotgun (WGS) entry which is preliminary data.</text>
</comment>
<dbReference type="SUPFAM" id="SSF51395">
    <property type="entry name" value="FMN-linked oxidoreductases"/>
    <property type="match status" value="1"/>
</dbReference>
<dbReference type="CDD" id="cd02933">
    <property type="entry name" value="OYE_like_FMN"/>
    <property type="match status" value="1"/>
</dbReference>
<dbReference type="GO" id="GO:0010181">
    <property type="term" value="F:FMN binding"/>
    <property type="evidence" value="ECO:0007669"/>
    <property type="project" value="InterPro"/>
</dbReference>
<accession>A0A507QPK6</accession>
<comment type="similarity">
    <text evidence="2">Belongs to the NADH:flavin oxidoreductase/NADH oxidase family.</text>
</comment>
<evidence type="ECO:0000313" key="5">
    <source>
        <dbReference type="EMBL" id="TQB70376.1"/>
    </source>
</evidence>
<protein>
    <recommendedName>
        <fullName evidence="4">NADH:flavin oxidoreductase/NADH oxidase N-terminal domain-containing protein</fullName>
    </recommendedName>
</protein>
<organism evidence="5 6">
    <name type="scientific">Monascus purpureus</name>
    <name type="common">Red mold</name>
    <name type="synonym">Monascus anka</name>
    <dbReference type="NCBI Taxonomy" id="5098"/>
    <lineage>
        <taxon>Eukaryota</taxon>
        <taxon>Fungi</taxon>
        <taxon>Dikarya</taxon>
        <taxon>Ascomycota</taxon>
        <taxon>Pezizomycotina</taxon>
        <taxon>Eurotiomycetes</taxon>
        <taxon>Eurotiomycetidae</taxon>
        <taxon>Eurotiales</taxon>
        <taxon>Aspergillaceae</taxon>
        <taxon>Monascus</taxon>
    </lineage>
</organism>
<dbReference type="InterPro" id="IPR045247">
    <property type="entry name" value="Oye-like"/>
</dbReference>
<gene>
    <name evidence="5" type="ORF">MPDQ_000590</name>
</gene>
<comment type="cofactor">
    <cofactor evidence="1">
        <name>FMN</name>
        <dbReference type="ChEBI" id="CHEBI:58210"/>
    </cofactor>
</comment>
<dbReference type="InterPro" id="IPR013785">
    <property type="entry name" value="Aldolase_TIM"/>
</dbReference>
<feature type="domain" description="NADH:flavin oxidoreductase/NADH oxidase N-terminal" evidence="4">
    <location>
        <begin position="10"/>
        <end position="278"/>
    </location>
</feature>